<reference evidence="14 15" key="1">
    <citation type="journal article" date="2007" name="Science">
        <title>Sea anemone genome reveals ancestral eumetazoan gene repertoire and genomic organization.</title>
        <authorList>
            <person name="Putnam N.H."/>
            <person name="Srivastava M."/>
            <person name="Hellsten U."/>
            <person name="Dirks B."/>
            <person name="Chapman J."/>
            <person name="Salamov A."/>
            <person name="Terry A."/>
            <person name="Shapiro H."/>
            <person name="Lindquist E."/>
            <person name="Kapitonov V.V."/>
            <person name="Jurka J."/>
            <person name="Genikhovich G."/>
            <person name="Grigoriev I.V."/>
            <person name="Lucas S.M."/>
            <person name="Steele R.E."/>
            <person name="Finnerty J.R."/>
            <person name="Technau U."/>
            <person name="Martindale M.Q."/>
            <person name="Rokhsar D.S."/>
        </authorList>
    </citation>
    <scope>NUCLEOTIDE SEQUENCE [LARGE SCALE GENOMIC DNA]</scope>
    <source>
        <strain evidence="15">CH2 X CH6</strain>
    </source>
</reference>
<dbReference type="GO" id="GO:0001508">
    <property type="term" value="P:action potential"/>
    <property type="evidence" value="ECO:0000318"/>
    <property type="project" value="GO_Central"/>
</dbReference>
<evidence type="ECO:0000313" key="15">
    <source>
        <dbReference type="Proteomes" id="UP000001593"/>
    </source>
</evidence>
<dbReference type="Pfam" id="PF00520">
    <property type="entry name" value="Ion_trans"/>
    <property type="match status" value="1"/>
</dbReference>
<feature type="transmembrane region" description="Helical" evidence="12">
    <location>
        <begin position="315"/>
        <end position="335"/>
    </location>
</feature>
<dbReference type="Gene3D" id="1.20.120.350">
    <property type="entry name" value="Voltage-gated potassium channels. Chain C"/>
    <property type="match status" value="1"/>
</dbReference>
<feature type="transmembrane region" description="Helical" evidence="12">
    <location>
        <begin position="376"/>
        <end position="404"/>
    </location>
</feature>
<keyword evidence="4 12" id="KW-0812">Transmembrane</keyword>
<keyword evidence="15" id="KW-1185">Reference proteome</keyword>
<dbReference type="SUPFAM" id="SSF54695">
    <property type="entry name" value="POZ domain"/>
    <property type="match status" value="1"/>
</dbReference>
<feature type="transmembrane region" description="Helical" evidence="12">
    <location>
        <begin position="217"/>
        <end position="240"/>
    </location>
</feature>
<dbReference type="PRINTS" id="PR01498">
    <property type="entry name" value="SHAWCHANNEL"/>
</dbReference>
<evidence type="ECO:0000256" key="5">
    <source>
        <dbReference type="ARBA" id="ARBA00022826"/>
    </source>
</evidence>
<organism evidence="14 15">
    <name type="scientific">Nematostella vectensis</name>
    <name type="common">Starlet sea anemone</name>
    <dbReference type="NCBI Taxonomy" id="45351"/>
    <lineage>
        <taxon>Eukaryota</taxon>
        <taxon>Metazoa</taxon>
        <taxon>Cnidaria</taxon>
        <taxon>Anthozoa</taxon>
        <taxon>Hexacorallia</taxon>
        <taxon>Actiniaria</taxon>
        <taxon>Edwardsiidae</taxon>
        <taxon>Nematostella</taxon>
    </lineage>
</organism>
<evidence type="ECO:0000256" key="6">
    <source>
        <dbReference type="ARBA" id="ARBA00022882"/>
    </source>
</evidence>
<keyword evidence="8 12" id="KW-1133">Transmembrane helix</keyword>
<dbReference type="InParanoid" id="A7S8W8"/>
<keyword evidence="2" id="KW-0813">Transport</keyword>
<proteinExistence type="predicted"/>
<evidence type="ECO:0000256" key="1">
    <source>
        <dbReference type="ARBA" id="ARBA00004141"/>
    </source>
</evidence>
<dbReference type="PRINTS" id="PR00169">
    <property type="entry name" value="KCHANNEL"/>
</dbReference>
<dbReference type="SUPFAM" id="SSF81324">
    <property type="entry name" value="Voltage-gated potassium channels"/>
    <property type="match status" value="1"/>
</dbReference>
<dbReference type="InterPro" id="IPR000210">
    <property type="entry name" value="BTB/POZ_dom"/>
</dbReference>
<keyword evidence="11" id="KW-0407">Ion channel</keyword>
<evidence type="ECO:0000256" key="11">
    <source>
        <dbReference type="ARBA" id="ARBA00023303"/>
    </source>
</evidence>
<dbReference type="GO" id="GO:0071805">
    <property type="term" value="P:potassium ion transmembrane transport"/>
    <property type="evidence" value="ECO:0000318"/>
    <property type="project" value="GO_Central"/>
</dbReference>
<comment type="subcellular location">
    <subcellularLocation>
        <location evidence="1">Membrane</location>
        <topology evidence="1">Multi-pass membrane protein</topology>
    </subcellularLocation>
</comment>
<dbReference type="GO" id="GO:0005251">
    <property type="term" value="F:delayed rectifier potassium channel activity"/>
    <property type="evidence" value="ECO:0000318"/>
    <property type="project" value="GO_Central"/>
</dbReference>
<dbReference type="PANTHER" id="PTHR11537">
    <property type="entry name" value="VOLTAGE-GATED POTASSIUM CHANNEL"/>
    <property type="match status" value="1"/>
</dbReference>
<name>A7S8W8_NEMVE</name>
<dbReference type="AlphaFoldDB" id="A7S8W8"/>
<dbReference type="CDD" id="cd18379">
    <property type="entry name" value="BTB_POZ_Kv3_KCNC"/>
    <property type="match status" value="1"/>
</dbReference>
<feature type="domain" description="BTB" evidence="13">
    <location>
        <begin position="16"/>
        <end position="118"/>
    </location>
</feature>
<dbReference type="SMART" id="SM00225">
    <property type="entry name" value="BTB"/>
    <property type="match status" value="1"/>
</dbReference>
<dbReference type="HOGENOM" id="CLU_011722_4_3_1"/>
<keyword evidence="3" id="KW-0633">Potassium transport</keyword>
<evidence type="ECO:0000256" key="8">
    <source>
        <dbReference type="ARBA" id="ARBA00022989"/>
    </source>
</evidence>
<keyword evidence="7" id="KW-0630">Potassium</keyword>
<keyword evidence="10 12" id="KW-0472">Membrane</keyword>
<dbReference type="InterPro" id="IPR003131">
    <property type="entry name" value="T1-type_BTB"/>
</dbReference>
<dbReference type="EMBL" id="DS469600">
    <property type="protein sequence ID" value="EDO39804.1"/>
    <property type="molecule type" value="Genomic_DNA"/>
</dbReference>
<feature type="non-terminal residue" evidence="14">
    <location>
        <position position="418"/>
    </location>
</feature>
<evidence type="ECO:0000256" key="4">
    <source>
        <dbReference type="ARBA" id="ARBA00022692"/>
    </source>
</evidence>
<protein>
    <recommendedName>
        <fullName evidence="13">BTB domain-containing protein</fullName>
    </recommendedName>
</protein>
<sequence>MEETHSVLEEQTNAGDRVVINVGGQKHETYIGTLKNIPDTRLYWITENGTQLPEFDPNTSEFFFDRHPGVFAQVLNFYRTGKLHCPNDVCGPLFEDELAFWGIDELQVEPCCWLNYKQHREAQANLDPFDHHDSDNESVGDMDMSVYGLVADSIRQRNRTWWKKYQPRIWTMFEEPYSSIPAQVLAFITMFLIISSVCLFCLETVPKFDNPKTSEGFVLYILEAVCVAWFTLEFLFRLIFCPDKLSFFKKPMNWIDLGAILPFYLTLIVRESNFKTIVVLRVVRLIRVFRIFKLSRHSYGLQILGHTLRSSCSELFLLVFFLTIGVVIFSSVIFYAEKDTKGTHFTTIPHTFWWAVVTMTTLGYGDMVPITWQGQIVGSLCAVCGVLMIALPVPVIVSNFSLYYSHAKARMKLPRRKR</sequence>
<dbReference type="Proteomes" id="UP000001593">
    <property type="component" value="Unassembled WGS sequence"/>
</dbReference>
<dbReference type="InterPro" id="IPR003968">
    <property type="entry name" value="K_chnl_volt-dep_Kv"/>
</dbReference>
<dbReference type="FunFam" id="1.20.120.350:FF:000091">
    <property type="entry name" value="Predicted protein"/>
    <property type="match status" value="1"/>
</dbReference>
<dbReference type="InterPro" id="IPR011333">
    <property type="entry name" value="SKP1/BTB/POZ_sf"/>
</dbReference>
<gene>
    <name evidence="14" type="ORF">NEMVEDRAFT_v1g109242</name>
</gene>
<dbReference type="InterPro" id="IPR027359">
    <property type="entry name" value="Volt_channel_dom_sf"/>
</dbReference>
<dbReference type="PANTHER" id="PTHR11537:SF252">
    <property type="entry name" value="POTASSIUM VOLTAGE-GATED CHANNEL PROTEIN SHAW"/>
    <property type="match status" value="1"/>
</dbReference>
<evidence type="ECO:0000256" key="9">
    <source>
        <dbReference type="ARBA" id="ARBA00023065"/>
    </source>
</evidence>
<evidence type="ECO:0000256" key="3">
    <source>
        <dbReference type="ARBA" id="ARBA00022538"/>
    </source>
</evidence>
<dbReference type="KEGG" id="nve:5511462"/>
<evidence type="ECO:0000259" key="13">
    <source>
        <dbReference type="SMART" id="SM00225"/>
    </source>
</evidence>
<dbReference type="FunFam" id="3.30.710.10:FF:000002">
    <property type="entry name" value="Potassium voltage-gated channel subfamily C member 2"/>
    <property type="match status" value="1"/>
</dbReference>
<feature type="transmembrane region" description="Helical" evidence="12">
    <location>
        <begin position="347"/>
        <end position="364"/>
    </location>
</feature>
<keyword evidence="5" id="KW-0631">Potassium channel</keyword>
<dbReference type="OMA" id="LKFWGID"/>
<dbReference type="InterPro" id="IPR005821">
    <property type="entry name" value="Ion_trans_dom"/>
</dbReference>
<feature type="transmembrane region" description="Helical" evidence="12">
    <location>
        <begin position="184"/>
        <end position="205"/>
    </location>
</feature>
<dbReference type="Gene3D" id="3.30.710.10">
    <property type="entry name" value="Potassium Channel Kv1.1, Chain A"/>
    <property type="match status" value="1"/>
</dbReference>
<evidence type="ECO:0000256" key="12">
    <source>
        <dbReference type="SAM" id="Phobius"/>
    </source>
</evidence>
<accession>A7S8W8</accession>
<dbReference type="Gene3D" id="1.10.287.70">
    <property type="match status" value="1"/>
</dbReference>
<keyword evidence="9" id="KW-0406">Ion transport</keyword>
<evidence type="ECO:0000256" key="2">
    <source>
        <dbReference type="ARBA" id="ARBA00022448"/>
    </source>
</evidence>
<dbReference type="STRING" id="45351.A7S8W8"/>
<dbReference type="InterPro" id="IPR003974">
    <property type="entry name" value="K_chnl_volt-dep_Kv3"/>
</dbReference>
<evidence type="ECO:0000313" key="14">
    <source>
        <dbReference type="EMBL" id="EDO39804.1"/>
    </source>
</evidence>
<dbReference type="GO" id="GO:0016020">
    <property type="term" value="C:membrane"/>
    <property type="evidence" value="ECO:0000318"/>
    <property type="project" value="GO_Central"/>
</dbReference>
<evidence type="ECO:0000256" key="7">
    <source>
        <dbReference type="ARBA" id="ARBA00022958"/>
    </source>
</evidence>
<dbReference type="GO" id="GO:0051260">
    <property type="term" value="P:protein homooligomerization"/>
    <property type="evidence" value="ECO:0007669"/>
    <property type="project" value="InterPro"/>
</dbReference>
<keyword evidence="6" id="KW-0851">Voltage-gated channel</keyword>
<dbReference type="PRINTS" id="PR01491">
    <property type="entry name" value="KVCHANNEL"/>
</dbReference>
<dbReference type="FunFam" id="1.10.287.70:FF:000002">
    <property type="entry name" value="Potassium voltage-gated channel subfamily a member"/>
    <property type="match status" value="1"/>
</dbReference>
<dbReference type="Pfam" id="PF02214">
    <property type="entry name" value="BTB_2"/>
    <property type="match status" value="1"/>
</dbReference>
<dbReference type="PhylomeDB" id="A7S8W8"/>
<dbReference type="OrthoDB" id="5965729at2759"/>
<evidence type="ECO:0000256" key="10">
    <source>
        <dbReference type="ARBA" id="ARBA00023136"/>
    </source>
</evidence>
<dbReference type="eggNOG" id="KOG3713">
    <property type="taxonomic scope" value="Eukaryota"/>
</dbReference>
<dbReference type="InterPro" id="IPR028325">
    <property type="entry name" value="VG_K_chnl"/>
</dbReference>
<dbReference type="GO" id="GO:0008076">
    <property type="term" value="C:voltage-gated potassium channel complex"/>
    <property type="evidence" value="ECO:0000318"/>
    <property type="project" value="GO_Central"/>
</dbReference>